<dbReference type="OrthoDB" id="6363928at2759"/>
<keyword evidence="9 14" id="KW-0472">Membrane</keyword>
<evidence type="ECO:0000256" key="6">
    <source>
        <dbReference type="ARBA" id="ARBA00022989"/>
    </source>
</evidence>
<dbReference type="Proteomes" id="UP000440578">
    <property type="component" value="Unassembled WGS sequence"/>
</dbReference>
<dbReference type="SMART" id="SM00079">
    <property type="entry name" value="PBPe"/>
    <property type="match status" value="1"/>
</dbReference>
<dbReference type="Pfam" id="PF00060">
    <property type="entry name" value="Lig_chan"/>
    <property type="match status" value="1"/>
</dbReference>
<feature type="domain" description="Ionotropic glutamate receptor L-glutamate and glycine-binding" evidence="16">
    <location>
        <begin position="174"/>
        <end position="233"/>
    </location>
</feature>
<evidence type="ECO:0000256" key="4">
    <source>
        <dbReference type="ARBA" id="ARBA00022475"/>
    </source>
</evidence>
<evidence type="ECO:0000313" key="17">
    <source>
        <dbReference type="EMBL" id="KAF0292382.1"/>
    </source>
</evidence>
<evidence type="ECO:0000256" key="13">
    <source>
        <dbReference type="ARBA" id="ARBA00023303"/>
    </source>
</evidence>
<feature type="domain" description="Ionotropic glutamate receptor C-terminal" evidence="15">
    <location>
        <begin position="164"/>
        <end position="359"/>
    </location>
</feature>
<dbReference type="SUPFAM" id="SSF53850">
    <property type="entry name" value="Periplasmic binding protein-like II"/>
    <property type="match status" value="1"/>
</dbReference>
<evidence type="ECO:0000256" key="8">
    <source>
        <dbReference type="ARBA" id="ARBA00023065"/>
    </source>
</evidence>
<evidence type="ECO:0000256" key="7">
    <source>
        <dbReference type="ARBA" id="ARBA00023054"/>
    </source>
</evidence>
<evidence type="ECO:0000256" key="11">
    <source>
        <dbReference type="ARBA" id="ARBA00023180"/>
    </source>
</evidence>
<dbReference type="AlphaFoldDB" id="A0A6A4VNT8"/>
<keyword evidence="5 14" id="KW-0812">Transmembrane</keyword>
<dbReference type="InterPro" id="IPR052192">
    <property type="entry name" value="Insect_Ionotropic_Sensory_Rcpt"/>
</dbReference>
<dbReference type="Gene3D" id="3.40.190.10">
    <property type="entry name" value="Periplasmic binding protein-like II"/>
    <property type="match status" value="1"/>
</dbReference>
<name>A0A6A4VNT8_AMPAM</name>
<dbReference type="GO" id="GO:0005886">
    <property type="term" value="C:plasma membrane"/>
    <property type="evidence" value="ECO:0007669"/>
    <property type="project" value="UniProtKB-SubCell"/>
</dbReference>
<evidence type="ECO:0000256" key="2">
    <source>
        <dbReference type="ARBA" id="ARBA00008685"/>
    </source>
</evidence>
<evidence type="ECO:0000256" key="14">
    <source>
        <dbReference type="SAM" id="Phobius"/>
    </source>
</evidence>
<keyword evidence="11" id="KW-0325">Glycoprotein</keyword>
<evidence type="ECO:0000256" key="5">
    <source>
        <dbReference type="ARBA" id="ARBA00022692"/>
    </source>
</evidence>
<keyword evidence="3" id="KW-0813">Transport</keyword>
<keyword evidence="4" id="KW-1003">Cell membrane</keyword>
<gene>
    <name evidence="17" type="primary">Grik1_0</name>
    <name evidence="17" type="ORF">FJT64_009581</name>
</gene>
<organism evidence="17 18">
    <name type="scientific">Amphibalanus amphitrite</name>
    <name type="common">Striped barnacle</name>
    <name type="synonym">Balanus amphitrite</name>
    <dbReference type="NCBI Taxonomy" id="1232801"/>
    <lineage>
        <taxon>Eukaryota</taxon>
        <taxon>Metazoa</taxon>
        <taxon>Ecdysozoa</taxon>
        <taxon>Arthropoda</taxon>
        <taxon>Crustacea</taxon>
        <taxon>Multicrustacea</taxon>
        <taxon>Cirripedia</taxon>
        <taxon>Thoracica</taxon>
        <taxon>Thoracicalcarea</taxon>
        <taxon>Balanomorpha</taxon>
        <taxon>Balanoidea</taxon>
        <taxon>Balanidae</taxon>
        <taxon>Amphibalaninae</taxon>
        <taxon>Amphibalanus</taxon>
    </lineage>
</organism>
<dbReference type="PANTHER" id="PTHR42643:SF24">
    <property type="entry name" value="IONOTROPIC RECEPTOR 60A"/>
    <property type="match status" value="1"/>
</dbReference>
<dbReference type="GO" id="GO:0015276">
    <property type="term" value="F:ligand-gated monoatomic ion channel activity"/>
    <property type="evidence" value="ECO:0007669"/>
    <property type="project" value="InterPro"/>
</dbReference>
<sequence>MYHAVCNNASSETSIEDIKRLLESSSHGDGAMNIILSDDEAGMGFIDKVNASGLFGLSDEQHEWLVLSCGSRVTDRWSRRYMPVNNHVTIAEIWRESSSSSVGDSACDSESGPVTHVELMEIYHLAPGLTAHRHSLGRWYPDTGAQSWDNHSIYERRRDFSGLTLRVATKEGAPVTTFLQTPVPDVGGYMGEIWKLLANVLNFNYTVSPSVDGEWGGLDANGRWTGLVGMLQRQEVDVSVGHLSITRDRSQVIDYTESLFMLGYSLFIKKPSTLDFSWTTYLDSFDGTLWAILCLTVLCGSASMTFMYTLERRWLATDRPRDSDGPLDTLLRFFGIACQQGADETPGGMGTRFFFWAFFLAMVIGHAAYSATLVSFLAVQSLVLPFHGLDGLLNDGTYRLGVVNGTSMYDYFKGLGLPSVVSALALLAGGHLLSLLVLVAELLWCWRAATSRHRPLRATTRRPTKSPRVHHSSAIVVRENSIAISWKLVSKN</sequence>
<comment type="caution">
    <text evidence="17">The sequence shown here is derived from an EMBL/GenBank/DDBJ whole genome shotgun (WGS) entry which is preliminary data.</text>
</comment>
<evidence type="ECO:0000256" key="9">
    <source>
        <dbReference type="ARBA" id="ARBA00023136"/>
    </source>
</evidence>
<dbReference type="EMBL" id="VIIS01001815">
    <property type="protein sequence ID" value="KAF0292382.1"/>
    <property type="molecule type" value="Genomic_DNA"/>
</dbReference>
<keyword evidence="7" id="KW-0175">Coiled coil</keyword>
<dbReference type="SMART" id="SM00918">
    <property type="entry name" value="Lig_chan-Glu_bd"/>
    <property type="match status" value="1"/>
</dbReference>
<evidence type="ECO:0000313" key="18">
    <source>
        <dbReference type="Proteomes" id="UP000440578"/>
    </source>
</evidence>
<dbReference type="InterPro" id="IPR001320">
    <property type="entry name" value="Iontro_rcpt_C"/>
</dbReference>
<feature type="transmembrane region" description="Helical" evidence="14">
    <location>
        <begin position="353"/>
        <end position="379"/>
    </location>
</feature>
<dbReference type="FunFam" id="3.40.190.10:FF:000078">
    <property type="entry name" value="glutamate receptor ionotropic, NMDA 3B"/>
    <property type="match status" value="1"/>
</dbReference>
<keyword evidence="13" id="KW-0407">Ion channel</keyword>
<evidence type="ECO:0000256" key="12">
    <source>
        <dbReference type="ARBA" id="ARBA00023286"/>
    </source>
</evidence>
<evidence type="ECO:0000256" key="3">
    <source>
        <dbReference type="ARBA" id="ARBA00022448"/>
    </source>
</evidence>
<accession>A0A6A4VNT8</accession>
<comment type="subcellular location">
    <subcellularLocation>
        <location evidence="1">Cell membrane</location>
        <topology evidence="1">Multi-pass membrane protein</topology>
    </subcellularLocation>
</comment>
<keyword evidence="12" id="KW-1071">Ligand-gated ion channel</keyword>
<dbReference type="Gene3D" id="1.10.287.70">
    <property type="match status" value="1"/>
</dbReference>
<comment type="similarity">
    <text evidence="2">Belongs to the glutamate-gated ion channel (TC 1.A.10.1) family.</text>
</comment>
<dbReference type="GO" id="GO:0050906">
    <property type="term" value="P:detection of stimulus involved in sensory perception"/>
    <property type="evidence" value="ECO:0007669"/>
    <property type="project" value="UniProtKB-ARBA"/>
</dbReference>
<keyword evidence="6 14" id="KW-1133">Transmembrane helix</keyword>
<evidence type="ECO:0000259" key="15">
    <source>
        <dbReference type="SMART" id="SM00079"/>
    </source>
</evidence>
<evidence type="ECO:0000256" key="10">
    <source>
        <dbReference type="ARBA" id="ARBA00023170"/>
    </source>
</evidence>
<dbReference type="Pfam" id="PF10613">
    <property type="entry name" value="Lig_chan-Glu_bd"/>
    <property type="match status" value="1"/>
</dbReference>
<feature type="transmembrane region" description="Helical" evidence="14">
    <location>
        <begin position="288"/>
        <end position="310"/>
    </location>
</feature>
<keyword evidence="10 17" id="KW-0675">Receptor</keyword>
<evidence type="ECO:0000256" key="1">
    <source>
        <dbReference type="ARBA" id="ARBA00004651"/>
    </source>
</evidence>
<dbReference type="InterPro" id="IPR019594">
    <property type="entry name" value="Glu/Gly-bd"/>
</dbReference>
<keyword evidence="8" id="KW-0406">Ion transport</keyword>
<dbReference type="PANTHER" id="PTHR42643">
    <property type="entry name" value="IONOTROPIC RECEPTOR 20A-RELATED"/>
    <property type="match status" value="1"/>
</dbReference>
<evidence type="ECO:0000259" key="16">
    <source>
        <dbReference type="SMART" id="SM00918"/>
    </source>
</evidence>
<protein>
    <submittedName>
        <fullName evidence="17">Glutamate receptor ionotropic, kainate 1</fullName>
    </submittedName>
</protein>
<feature type="transmembrane region" description="Helical" evidence="14">
    <location>
        <begin position="420"/>
        <end position="444"/>
    </location>
</feature>
<dbReference type="GO" id="GO:0043226">
    <property type="term" value="C:organelle"/>
    <property type="evidence" value="ECO:0007669"/>
    <property type="project" value="UniProtKB-ARBA"/>
</dbReference>
<proteinExistence type="inferred from homology"/>
<reference evidence="17 18" key="1">
    <citation type="submission" date="2019-07" db="EMBL/GenBank/DDBJ databases">
        <title>Draft genome assembly of a fouling barnacle, Amphibalanus amphitrite (Darwin, 1854): The first reference genome for Thecostraca.</title>
        <authorList>
            <person name="Kim W."/>
        </authorList>
    </citation>
    <scope>NUCLEOTIDE SEQUENCE [LARGE SCALE GENOMIC DNA]</scope>
    <source>
        <strain evidence="17">SNU_AA5</strain>
        <tissue evidence="17">Soma without cirri and trophi</tissue>
    </source>
</reference>
<keyword evidence="18" id="KW-1185">Reference proteome</keyword>